<evidence type="ECO:0000256" key="4">
    <source>
        <dbReference type="ARBA" id="ARBA00023163"/>
    </source>
</evidence>
<dbReference type="OrthoDB" id="3636008at2"/>
<feature type="domain" description="HTH lysR-type" evidence="5">
    <location>
        <begin position="1"/>
        <end position="58"/>
    </location>
</feature>
<dbReference type="InterPro" id="IPR036390">
    <property type="entry name" value="WH_DNA-bd_sf"/>
</dbReference>
<evidence type="ECO:0000259" key="5">
    <source>
        <dbReference type="PROSITE" id="PS50931"/>
    </source>
</evidence>
<evidence type="ECO:0000313" key="6">
    <source>
        <dbReference type="EMBL" id="TGY38389.1"/>
    </source>
</evidence>
<dbReference type="RefSeq" id="WP_135948769.1">
    <property type="nucleotide sequence ID" value="NZ_SRYO01000002.1"/>
</dbReference>
<dbReference type="InterPro" id="IPR000847">
    <property type="entry name" value="LysR_HTH_N"/>
</dbReference>
<dbReference type="PANTHER" id="PTHR30346">
    <property type="entry name" value="TRANSCRIPTIONAL DUAL REGULATOR HCAR-RELATED"/>
    <property type="match status" value="1"/>
</dbReference>
<sequence length="290" mass="31213">MDTRLLEYFVAVAEESSFTRAAARLYVVQSTVSAGIQTLEQRMGTRLIERSGRRVALTAAGEHLLEPAREIVDATSRLQSAATGRIEGLLRVGIFVNLPTLRMPELFAAFRAQHPLVRLRLVSSPSGSTGLADELRRGRIDLAFMGLPSTELPDLETVELVRSPFVALLPDAHELSALAEIPLERLATEAWIDAPHGFGHRVLLERALARAGLVREVATEVSAVGDIPSFVAAGFGVALVPEVLVVPTAGTIAVPVTPVIEWPLSVSTRPHAGPAAMALREVMVQRFAVD</sequence>
<comment type="similarity">
    <text evidence="1">Belongs to the LysR transcriptional regulatory family.</text>
</comment>
<evidence type="ECO:0000256" key="3">
    <source>
        <dbReference type="ARBA" id="ARBA00023125"/>
    </source>
</evidence>
<dbReference type="InterPro" id="IPR005119">
    <property type="entry name" value="LysR_subst-bd"/>
</dbReference>
<dbReference type="Gene3D" id="3.40.190.290">
    <property type="match status" value="1"/>
</dbReference>
<dbReference type="Proteomes" id="UP000309893">
    <property type="component" value="Unassembled WGS sequence"/>
</dbReference>
<evidence type="ECO:0000256" key="2">
    <source>
        <dbReference type="ARBA" id="ARBA00023015"/>
    </source>
</evidence>
<dbReference type="SUPFAM" id="SSF53850">
    <property type="entry name" value="Periplasmic binding protein-like II"/>
    <property type="match status" value="1"/>
</dbReference>
<dbReference type="GO" id="GO:0003700">
    <property type="term" value="F:DNA-binding transcription factor activity"/>
    <property type="evidence" value="ECO:0007669"/>
    <property type="project" value="InterPro"/>
</dbReference>
<dbReference type="Pfam" id="PF03466">
    <property type="entry name" value="LysR_substrate"/>
    <property type="match status" value="1"/>
</dbReference>
<reference evidence="6 7" key="1">
    <citation type="submission" date="2019-04" db="EMBL/GenBank/DDBJ databases">
        <title>Microbes associate with the intestines of laboratory mice.</title>
        <authorList>
            <person name="Navarre W."/>
            <person name="Wong E."/>
            <person name="Huang K."/>
            <person name="Tropini C."/>
            <person name="Ng K."/>
            <person name="Yu B."/>
        </authorList>
    </citation>
    <scope>NUCLEOTIDE SEQUENCE [LARGE SCALE GENOMIC DNA]</scope>
    <source>
        <strain evidence="6 7">NM46_B2-13</strain>
    </source>
</reference>
<dbReference type="Pfam" id="PF00126">
    <property type="entry name" value="HTH_1"/>
    <property type="match status" value="1"/>
</dbReference>
<organism evidence="6 7">
    <name type="scientific">Microbacterium laevaniformans</name>
    <dbReference type="NCBI Taxonomy" id="36807"/>
    <lineage>
        <taxon>Bacteria</taxon>
        <taxon>Bacillati</taxon>
        <taxon>Actinomycetota</taxon>
        <taxon>Actinomycetes</taxon>
        <taxon>Micrococcales</taxon>
        <taxon>Microbacteriaceae</taxon>
        <taxon>Microbacterium</taxon>
    </lineage>
</organism>
<dbReference type="EMBL" id="SRYO01000002">
    <property type="protein sequence ID" value="TGY38389.1"/>
    <property type="molecule type" value="Genomic_DNA"/>
</dbReference>
<accession>A0A4S2D9E8</accession>
<dbReference type="GO" id="GO:0032993">
    <property type="term" value="C:protein-DNA complex"/>
    <property type="evidence" value="ECO:0007669"/>
    <property type="project" value="TreeGrafter"/>
</dbReference>
<dbReference type="PANTHER" id="PTHR30346:SF28">
    <property type="entry name" value="HTH-TYPE TRANSCRIPTIONAL REGULATOR CYNR"/>
    <property type="match status" value="1"/>
</dbReference>
<dbReference type="SUPFAM" id="SSF46785">
    <property type="entry name" value="Winged helix' DNA-binding domain"/>
    <property type="match status" value="1"/>
</dbReference>
<comment type="caution">
    <text evidence="6">The sequence shown here is derived from an EMBL/GenBank/DDBJ whole genome shotgun (WGS) entry which is preliminary data.</text>
</comment>
<dbReference type="PRINTS" id="PR00039">
    <property type="entry name" value="HTHLYSR"/>
</dbReference>
<keyword evidence="4" id="KW-0804">Transcription</keyword>
<keyword evidence="3" id="KW-0238">DNA-binding</keyword>
<dbReference type="AlphaFoldDB" id="A0A4S2D9E8"/>
<dbReference type="FunFam" id="1.10.10.10:FF:000001">
    <property type="entry name" value="LysR family transcriptional regulator"/>
    <property type="match status" value="1"/>
</dbReference>
<dbReference type="PROSITE" id="PS50931">
    <property type="entry name" value="HTH_LYSR"/>
    <property type="match status" value="1"/>
</dbReference>
<evidence type="ECO:0000256" key="1">
    <source>
        <dbReference type="ARBA" id="ARBA00009437"/>
    </source>
</evidence>
<dbReference type="InterPro" id="IPR036388">
    <property type="entry name" value="WH-like_DNA-bd_sf"/>
</dbReference>
<gene>
    <name evidence="6" type="ORF">E5344_03865</name>
</gene>
<dbReference type="Gene3D" id="1.10.10.10">
    <property type="entry name" value="Winged helix-like DNA-binding domain superfamily/Winged helix DNA-binding domain"/>
    <property type="match status" value="1"/>
</dbReference>
<dbReference type="GO" id="GO:0003677">
    <property type="term" value="F:DNA binding"/>
    <property type="evidence" value="ECO:0007669"/>
    <property type="project" value="UniProtKB-KW"/>
</dbReference>
<protein>
    <submittedName>
        <fullName evidence="6">LysR family transcriptional regulator</fullName>
    </submittedName>
</protein>
<proteinExistence type="inferred from homology"/>
<evidence type="ECO:0000313" key="7">
    <source>
        <dbReference type="Proteomes" id="UP000309893"/>
    </source>
</evidence>
<name>A0A4S2D9E8_9MICO</name>
<keyword evidence="2" id="KW-0805">Transcription regulation</keyword>